<dbReference type="EMBL" id="CP042425">
    <property type="protein sequence ID" value="QEL16929.1"/>
    <property type="molecule type" value="Genomic_DNA"/>
</dbReference>
<accession>A0A5C1AC26</accession>
<proteinExistence type="predicted"/>
<dbReference type="RefSeq" id="WP_149111595.1">
    <property type="nucleotide sequence ID" value="NZ_CP042425.1"/>
</dbReference>
<dbReference type="Proteomes" id="UP000324974">
    <property type="component" value="Chromosome"/>
</dbReference>
<dbReference type="KEGG" id="lrs:PX52LOC_03905"/>
<gene>
    <name evidence="1" type="ORF">PX52LOC_03905</name>
</gene>
<reference evidence="2" key="1">
    <citation type="submission" date="2019-08" db="EMBL/GenBank/DDBJ databases">
        <title>Limnoglobus roseus gen. nov., sp. nov., a novel freshwater planctomycete with a giant genome from the family Gemmataceae.</title>
        <authorList>
            <person name="Kulichevskaya I.S."/>
            <person name="Naumoff D.G."/>
            <person name="Miroshnikov K."/>
            <person name="Ivanova A."/>
            <person name="Philippov D.A."/>
            <person name="Hakobyan A."/>
            <person name="Rijpstra I.C."/>
            <person name="Sinninghe Damste J.S."/>
            <person name="Liesack W."/>
            <person name="Dedysh S.N."/>
        </authorList>
    </citation>
    <scope>NUCLEOTIDE SEQUENCE [LARGE SCALE GENOMIC DNA]</scope>
    <source>
        <strain evidence="2">PX52</strain>
    </source>
</reference>
<sequence>MAKFKSRTFTNECLFNTADEYIACRFVDCMVRADGNSFAGCEFIGGILQHAGKAVGTFAGTHFRNTRYEFVDNAIIAVAQLHRLYHDLPGGKEVVDSLIEAIKTKNT</sequence>
<dbReference type="AlphaFoldDB" id="A0A5C1AC26"/>
<keyword evidence="2" id="KW-1185">Reference proteome</keyword>
<evidence type="ECO:0000313" key="1">
    <source>
        <dbReference type="EMBL" id="QEL16929.1"/>
    </source>
</evidence>
<evidence type="ECO:0000313" key="2">
    <source>
        <dbReference type="Proteomes" id="UP000324974"/>
    </source>
</evidence>
<name>A0A5C1AC26_9BACT</name>
<organism evidence="1 2">
    <name type="scientific">Limnoglobus roseus</name>
    <dbReference type="NCBI Taxonomy" id="2598579"/>
    <lineage>
        <taxon>Bacteria</taxon>
        <taxon>Pseudomonadati</taxon>
        <taxon>Planctomycetota</taxon>
        <taxon>Planctomycetia</taxon>
        <taxon>Gemmatales</taxon>
        <taxon>Gemmataceae</taxon>
        <taxon>Limnoglobus</taxon>
    </lineage>
</organism>
<protein>
    <submittedName>
        <fullName evidence="1">Uncharacterized protein</fullName>
    </submittedName>
</protein>
<dbReference type="OrthoDB" id="2623511at2"/>